<dbReference type="InterPro" id="IPR045361">
    <property type="entry name" value="CIS_tube_prot_N"/>
</dbReference>
<dbReference type="PROSITE" id="PS51782">
    <property type="entry name" value="LYSM"/>
    <property type="match status" value="1"/>
</dbReference>
<evidence type="ECO:0000259" key="1">
    <source>
        <dbReference type="PROSITE" id="PS51782"/>
    </source>
</evidence>
<protein>
    <recommendedName>
        <fullName evidence="1">LysM domain-containing protein</fullName>
    </recommendedName>
</protein>
<name>A0A1T4T7W7_9BACT</name>
<dbReference type="Proteomes" id="UP000190367">
    <property type="component" value="Unassembled WGS sequence"/>
</dbReference>
<gene>
    <name evidence="2" type="ORF">SAMN04488128_104136</name>
</gene>
<dbReference type="EMBL" id="FUWZ01000004">
    <property type="protein sequence ID" value="SKA36564.1"/>
    <property type="molecule type" value="Genomic_DNA"/>
</dbReference>
<keyword evidence="3" id="KW-1185">Reference proteome</keyword>
<reference evidence="3" key="1">
    <citation type="submission" date="2017-02" db="EMBL/GenBank/DDBJ databases">
        <authorList>
            <person name="Varghese N."/>
            <person name="Submissions S."/>
        </authorList>
    </citation>
    <scope>NUCLEOTIDE SEQUENCE [LARGE SCALE GENOMIC DNA]</scope>
    <source>
        <strain evidence="3">DSM 22224</strain>
    </source>
</reference>
<evidence type="ECO:0000313" key="3">
    <source>
        <dbReference type="Proteomes" id="UP000190367"/>
    </source>
</evidence>
<proteinExistence type="predicted"/>
<accession>A0A1T4T7W7</accession>
<dbReference type="STRING" id="634771.SAMN04488128_104136"/>
<dbReference type="RefSeq" id="WP_078671501.1">
    <property type="nucleotide sequence ID" value="NZ_FUWZ01000004.1"/>
</dbReference>
<sequence>MSVDKGKLEKVKIIAYKKPEMDDGSKTGDFDAFINPESYQLNYKIEYAEGQGQGTSGKQQKFKAIAPDELALELLFDSTGIADEQPRADIWDDIKKFKKLLTDYEGDAHEPRHFRVIWGPMAFAGRLTSLNINFKLFKPDGRPIRALAKVTFKSSIDDKKRVAKEDPLSPDLTHQRTVANGDHLSLMSFRQYEDPAYYFQLARANNLTNFRKLTPGTVINFLPLEDAR</sequence>
<evidence type="ECO:0000313" key="2">
    <source>
        <dbReference type="EMBL" id="SKA36564.1"/>
    </source>
</evidence>
<dbReference type="OrthoDB" id="9815939at2"/>
<dbReference type="Pfam" id="PF19266">
    <property type="entry name" value="CIS_tube"/>
    <property type="match status" value="1"/>
</dbReference>
<organism evidence="2 3">
    <name type="scientific">Chitinophaga eiseniae</name>
    <dbReference type="NCBI Taxonomy" id="634771"/>
    <lineage>
        <taxon>Bacteria</taxon>
        <taxon>Pseudomonadati</taxon>
        <taxon>Bacteroidota</taxon>
        <taxon>Chitinophagia</taxon>
        <taxon>Chitinophagales</taxon>
        <taxon>Chitinophagaceae</taxon>
        <taxon>Chitinophaga</taxon>
    </lineage>
</organism>
<dbReference type="InterPro" id="IPR018392">
    <property type="entry name" value="LysM"/>
</dbReference>
<dbReference type="AlphaFoldDB" id="A0A1T4T7W7"/>
<feature type="domain" description="LysM" evidence="1">
    <location>
        <begin position="174"/>
        <end position="221"/>
    </location>
</feature>